<proteinExistence type="predicted"/>
<dbReference type="GO" id="GO:0009100">
    <property type="term" value="P:glycoprotein metabolic process"/>
    <property type="evidence" value="ECO:0007669"/>
    <property type="project" value="UniProtKB-ARBA"/>
</dbReference>
<evidence type="ECO:0000313" key="2">
    <source>
        <dbReference type="EMBL" id="PVA10940.1"/>
    </source>
</evidence>
<reference evidence="2 3" key="1">
    <citation type="submission" date="2018-04" db="EMBL/GenBank/DDBJ databases">
        <title>Pelagivirga bohaiensis gen. nov., sp. nov., a bacterium isolated from the Bohai Sea.</title>
        <authorList>
            <person name="Ji X."/>
        </authorList>
    </citation>
    <scope>NUCLEOTIDE SEQUENCE [LARGE SCALE GENOMIC DNA]</scope>
    <source>
        <strain evidence="2 3">BH-SD19</strain>
    </source>
</reference>
<feature type="domain" description="LicD/FKTN/FKRP nucleotidyltransferase" evidence="1">
    <location>
        <begin position="144"/>
        <end position="174"/>
    </location>
</feature>
<dbReference type="PANTHER" id="PTHR13627">
    <property type="entry name" value="FUKUTIN RELATED PROTEIN"/>
    <property type="match status" value="1"/>
</dbReference>
<dbReference type="AlphaFoldDB" id="A0A2T7G940"/>
<dbReference type="OrthoDB" id="7858913at2"/>
<dbReference type="Proteomes" id="UP000244446">
    <property type="component" value="Unassembled WGS sequence"/>
</dbReference>
<accession>A0A2T7G940</accession>
<dbReference type="InterPro" id="IPR052613">
    <property type="entry name" value="LicD_transferase"/>
</dbReference>
<dbReference type="EMBL" id="QCYH01000002">
    <property type="protein sequence ID" value="PVA10940.1"/>
    <property type="molecule type" value="Genomic_DNA"/>
</dbReference>
<evidence type="ECO:0000313" key="3">
    <source>
        <dbReference type="Proteomes" id="UP000244446"/>
    </source>
</evidence>
<keyword evidence="3" id="KW-1185">Reference proteome</keyword>
<protein>
    <recommendedName>
        <fullName evidence="1">LicD/FKTN/FKRP nucleotidyltransferase domain-containing protein</fullName>
    </recommendedName>
</protein>
<gene>
    <name evidence="2" type="ORF">DC366_03910</name>
</gene>
<sequence>MQTSLTDPIGGLRRIEQIHALAEAELKGQAPDFDAPALLAELDDLAQKPRTVTELEARIMVQYIGRLRPARARILMNSLREERTKEGDPDAFVQFEAMIKTALGRGAVIGHDFQPDAFQDRDHQAIWDDVRNVVRSLERWSTNIFLNSGTLLGVVRDRKLIDHDDDVDLGMLIEARTEREAGRIWAQICGEMDAAGLLADYDPAAMAQVKLNTSTGLALDLFPAWTFRGQVYVFPHTYGELSEDDVLPLQPCELSGMQLPARPERMLAVNYGDGWREPDPYFVFPWKRRKRQFRKFQRACGVEE</sequence>
<dbReference type="RefSeq" id="WP_108690914.1">
    <property type="nucleotide sequence ID" value="NZ_QCYH01000002.1"/>
</dbReference>
<dbReference type="InterPro" id="IPR007074">
    <property type="entry name" value="LicD/FKTN/FKRP_NTP_transf"/>
</dbReference>
<dbReference type="PANTHER" id="PTHR13627:SF31">
    <property type="entry name" value="RIBITOL 5-PHOSPHATE TRANSFERASE FKRP"/>
    <property type="match status" value="1"/>
</dbReference>
<name>A0A2T7G940_9RHOB</name>
<dbReference type="Pfam" id="PF04991">
    <property type="entry name" value="LicD"/>
    <property type="match status" value="1"/>
</dbReference>
<organism evidence="2 3">
    <name type="scientific">Pelagivirga sediminicola</name>
    <dbReference type="NCBI Taxonomy" id="2170575"/>
    <lineage>
        <taxon>Bacteria</taxon>
        <taxon>Pseudomonadati</taxon>
        <taxon>Pseudomonadota</taxon>
        <taxon>Alphaproteobacteria</taxon>
        <taxon>Rhodobacterales</taxon>
        <taxon>Paracoccaceae</taxon>
        <taxon>Pelagivirga</taxon>
    </lineage>
</organism>
<evidence type="ECO:0000259" key="1">
    <source>
        <dbReference type="Pfam" id="PF04991"/>
    </source>
</evidence>
<comment type="caution">
    <text evidence="2">The sequence shown here is derived from an EMBL/GenBank/DDBJ whole genome shotgun (WGS) entry which is preliminary data.</text>
</comment>